<evidence type="ECO:0000259" key="1">
    <source>
        <dbReference type="Pfam" id="PF07553"/>
    </source>
</evidence>
<feature type="domain" description="Putative host cell surface-exposed lipoprotein Ltp-like HTH region" evidence="1">
    <location>
        <begin position="231"/>
        <end position="278"/>
    </location>
</feature>
<evidence type="ECO:0000313" key="2">
    <source>
        <dbReference type="EMBL" id="KRM37031.1"/>
    </source>
</evidence>
<dbReference type="Gene3D" id="1.10.10.10">
    <property type="entry name" value="Winged helix-like DNA-binding domain superfamily/Winged helix DNA-binding domain"/>
    <property type="match status" value="2"/>
</dbReference>
<protein>
    <recommendedName>
        <fullName evidence="1">Putative host cell surface-exposed lipoprotein Ltp-like HTH region domain-containing protein</fullName>
    </recommendedName>
</protein>
<dbReference type="PATRIC" id="fig|1423754.3.peg.502"/>
<feature type="domain" description="Putative host cell surface-exposed lipoprotein Ltp-like HTH region" evidence="1">
    <location>
        <begin position="182"/>
        <end position="228"/>
    </location>
</feature>
<comment type="caution">
    <text evidence="2">The sequence shown here is derived from an EMBL/GenBank/DDBJ whole genome shotgun (WGS) entry which is preliminary data.</text>
</comment>
<dbReference type="eggNOG" id="COG3064">
    <property type="taxonomic scope" value="Bacteria"/>
</dbReference>
<proteinExistence type="predicted"/>
<dbReference type="AlphaFoldDB" id="A0A0R1Y411"/>
<name>A0A0R1Y411_9LACO</name>
<keyword evidence="3" id="KW-1185">Reference proteome</keyword>
<sequence>MFNGIILVKEKIMGLKKVTLTSAIALLSIGLAGCSSSTTSKPKNISFSQLSSNKSRKKVINNDLAKNLKKEQKKAKDGNEDYNYSLYVYKIQTWQDQTIAVNVDRANYLELSTKEKIAVGQSINDLVKKVFKENYVKAKSSFFISIYDEDGNVLIPAYNYQTFKFKYKQDQEEADKPDIPTEYENALVKAQSYSDNMFMSKQKIYHQLTSQYGEGFSKKAAKYAIDHVKADWNKNALKKAESYQKDQHLSKERIRHQLTSAYGEQFTEAQADYAISHLAE</sequence>
<organism evidence="2 3">
    <name type="scientific">Lactobacillus hamsteri DSM 5661 = JCM 6256</name>
    <dbReference type="NCBI Taxonomy" id="1423754"/>
    <lineage>
        <taxon>Bacteria</taxon>
        <taxon>Bacillati</taxon>
        <taxon>Bacillota</taxon>
        <taxon>Bacilli</taxon>
        <taxon>Lactobacillales</taxon>
        <taxon>Lactobacillaceae</taxon>
        <taxon>Lactobacillus</taxon>
    </lineage>
</organism>
<evidence type="ECO:0000313" key="3">
    <source>
        <dbReference type="Proteomes" id="UP000051223"/>
    </source>
</evidence>
<dbReference type="Pfam" id="PF07553">
    <property type="entry name" value="Lipoprotein_Ltp"/>
    <property type="match status" value="2"/>
</dbReference>
<gene>
    <name evidence="2" type="ORF">FC39_GL000483</name>
</gene>
<dbReference type="InterPro" id="IPR036388">
    <property type="entry name" value="WH-like_DNA-bd_sf"/>
</dbReference>
<dbReference type="Proteomes" id="UP000051223">
    <property type="component" value="Unassembled WGS sequence"/>
</dbReference>
<dbReference type="STRING" id="1423754.FC39_GL000483"/>
<reference evidence="2 3" key="1">
    <citation type="journal article" date="2015" name="Genome Announc.">
        <title>Expanding the biotechnology potential of lactobacilli through comparative genomics of 213 strains and associated genera.</title>
        <authorList>
            <person name="Sun Z."/>
            <person name="Harris H.M."/>
            <person name="McCann A."/>
            <person name="Guo C."/>
            <person name="Argimon S."/>
            <person name="Zhang W."/>
            <person name="Yang X."/>
            <person name="Jeffery I.B."/>
            <person name="Cooney J.C."/>
            <person name="Kagawa T.F."/>
            <person name="Liu W."/>
            <person name="Song Y."/>
            <person name="Salvetti E."/>
            <person name="Wrobel A."/>
            <person name="Rasinkangas P."/>
            <person name="Parkhill J."/>
            <person name="Rea M.C."/>
            <person name="O'Sullivan O."/>
            <person name="Ritari J."/>
            <person name="Douillard F.P."/>
            <person name="Paul Ross R."/>
            <person name="Yang R."/>
            <person name="Briner A.E."/>
            <person name="Felis G.E."/>
            <person name="de Vos W.M."/>
            <person name="Barrangou R."/>
            <person name="Klaenhammer T.R."/>
            <person name="Caufield P.W."/>
            <person name="Cui Y."/>
            <person name="Zhang H."/>
            <person name="O'Toole P.W."/>
        </authorList>
    </citation>
    <scope>NUCLEOTIDE SEQUENCE [LARGE SCALE GENOMIC DNA]</scope>
    <source>
        <strain evidence="2 3">DSM 5661</strain>
    </source>
</reference>
<dbReference type="EMBL" id="AZGI01000092">
    <property type="protein sequence ID" value="KRM37031.1"/>
    <property type="molecule type" value="Genomic_DNA"/>
</dbReference>
<dbReference type="InterPro" id="IPR011434">
    <property type="entry name" value="Ltp-like_HTH"/>
</dbReference>
<accession>A0A0R1Y411</accession>